<feature type="domain" description="Quinate/shikimate 5-dehydrogenase/glutamyl-tRNA reductase" evidence="16">
    <location>
        <begin position="166"/>
        <end position="300"/>
    </location>
</feature>
<comment type="subunit">
    <text evidence="9">Homodimer.</text>
</comment>
<feature type="binding site" evidence="9 11">
    <location>
        <position position="114"/>
    </location>
    <ligand>
        <name>substrate</name>
    </ligand>
</feature>
<feature type="domain" description="Tetrapyrrole biosynthesis glutamyl-tRNA reductase dimerisation" evidence="15">
    <location>
        <begin position="316"/>
        <end position="412"/>
    </location>
</feature>
<evidence type="ECO:0000256" key="9">
    <source>
        <dbReference type="HAMAP-Rule" id="MF_00087"/>
    </source>
</evidence>
<feature type="binding site" evidence="9 12">
    <location>
        <begin position="183"/>
        <end position="188"/>
    </location>
    <ligand>
        <name>NADP(+)</name>
        <dbReference type="ChEBI" id="CHEBI:58349"/>
    </ligand>
</feature>
<evidence type="ECO:0000256" key="4">
    <source>
        <dbReference type="ARBA" id="ARBA00022857"/>
    </source>
</evidence>
<evidence type="ECO:0000256" key="1">
    <source>
        <dbReference type="ARBA" id="ARBA00005059"/>
    </source>
</evidence>
<gene>
    <name evidence="9 18" type="primary">hemA</name>
    <name evidence="18" type="ORF">NCTC10529_00765</name>
</gene>
<dbReference type="GeneID" id="93262074"/>
<dbReference type="SUPFAM" id="SSF69075">
    <property type="entry name" value="Glutamyl tRNA-reductase dimerization domain"/>
    <property type="match status" value="1"/>
</dbReference>
<dbReference type="GO" id="GO:0019353">
    <property type="term" value="P:protoporphyrinogen IX biosynthetic process from glutamate"/>
    <property type="evidence" value="ECO:0007669"/>
    <property type="project" value="TreeGrafter"/>
</dbReference>
<dbReference type="InterPro" id="IPR036343">
    <property type="entry name" value="GluRdtase_N_sf"/>
</dbReference>
<dbReference type="SUPFAM" id="SSF51735">
    <property type="entry name" value="NAD(P)-binding Rossmann-fold domains"/>
    <property type="match status" value="1"/>
</dbReference>
<evidence type="ECO:0000256" key="11">
    <source>
        <dbReference type="PIRSR" id="PIRSR000445-2"/>
    </source>
</evidence>
<dbReference type="PANTHER" id="PTHR43013">
    <property type="entry name" value="GLUTAMYL-TRNA REDUCTASE"/>
    <property type="match status" value="1"/>
</dbReference>
<dbReference type="EMBL" id="LS483426">
    <property type="protein sequence ID" value="SQH24577.1"/>
    <property type="molecule type" value="Genomic_DNA"/>
</dbReference>
<evidence type="ECO:0000256" key="2">
    <source>
        <dbReference type="ARBA" id="ARBA00005916"/>
    </source>
</evidence>
<dbReference type="PIRSF" id="PIRSF000445">
    <property type="entry name" value="4pyrrol_synth_GluRdtase"/>
    <property type="match status" value="1"/>
</dbReference>
<dbReference type="Pfam" id="PF05201">
    <property type="entry name" value="GlutR_N"/>
    <property type="match status" value="1"/>
</dbReference>
<evidence type="ECO:0000256" key="3">
    <source>
        <dbReference type="ARBA" id="ARBA00012970"/>
    </source>
</evidence>
<dbReference type="Pfam" id="PF00745">
    <property type="entry name" value="GlutR_dimer"/>
    <property type="match status" value="1"/>
</dbReference>
<dbReference type="Gene3D" id="3.30.460.30">
    <property type="entry name" value="Glutamyl-tRNA reductase, N-terminal domain"/>
    <property type="match status" value="1"/>
</dbReference>
<dbReference type="Gene3D" id="3.40.50.720">
    <property type="entry name" value="NAD(P)-binding Rossmann-like Domain"/>
    <property type="match status" value="1"/>
</dbReference>
<evidence type="ECO:0000259" key="16">
    <source>
        <dbReference type="Pfam" id="PF01488"/>
    </source>
</evidence>
<reference evidence="18 19" key="1">
    <citation type="submission" date="2018-06" db="EMBL/GenBank/DDBJ databases">
        <authorList>
            <consortium name="Pathogen Informatics"/>
            <person name="Doyle S."/>
        </authorList>
    </citation>
    <scope>NUCLEOTIDE SEQUENCE [LARGE SCALE GENOMIC DNA]</scope>
    <source>
        <strain evidence="18 19">NCTC10529</strain>
    </source>
</reference>
<feature type="binding site" evidence="9 11">
    <location>
        <begin position="48"/>
        <end position="51"/>
    </location>
    <ligand>
        <name>substrate</name>
    </ligand>
</feature>
<dbReference type="InterPro" id="IPR036453">
    <property type="entry name" value="GluRdtase_dimer_dom_sf"/>
</dbReference>
<feature type="domain" description="Glutamyl-tRNA reductase N-terminal" evidence="17">
    <location>
        <begin position="6"/>
        <end position="148"/>
    </location>
</feature>
<dbReference type="EC" id="1.2.1.70" evidence="3 9"/>
<sequence length="416" mass="45017">MKLTVIGLNHHTAPLAIREKLAFAAANLPDAVYDLSTNIVAEAVILSTCNRTELYCVGDADAVIRWLANYQGVNEAEIRPYLYTLGCSQTIAHAFRVACGLDSMVLGEAQILGQMKNAVQVAREQGGVGTWLNALFQRTFAAAKDVRSMSGVGDNVVSMASVAVRMAEQTLGDISNLNVLFIGAGEMNESVATYFAAKQPKSLMIANRTLTRATNLCSQLGQGATACALDNVLEILSRYDVVISCTASQDAVVTREMVAKSTSQRAGKTQFLLDLAVPRDIEASVAELDNVVLFTVDDMAARVAQGKEARQIAAEQAEEMVQAKVGEFLTWQQSRQRVPLICALRDEGEKARKQVLDNAMRQLAKGTPAEEVLERLSVQLTNKLLHSPTRALNKAGVHDANVVHALAQVYRLPSRS</sequence>
<dbReference type="InterPro" id="IPR015895">
    <property type="entry name" value="4pyrrol_synth_GluRdtase_N"/>
</dbReference>
<dbReference type="PANTHER" id="PTHR43013:SF1">
    <property type="entry name" value="GLUTAMYL-TRNA REDUCTASE"/>
    <property type="match status" value="1"/>
</dbReference>
<dbReference type="FunFam" id="3.30.460.30:FF:000001">
    <property type="entry name" value="Glutamyl-tRNA reductase"/>
    <property type="match status" value="1"/>
</dbReference>
<dbReference type="HAMAP" id="MF_00087">
    <property type="entry name" value="Glu_tRNA_reductase"/>
    <property type="match status" value="1"/>
</dbReference>
<evidence type="ECO:0000256" key="14">
    <source>
        <dbReference type="RuleBase" id="RU000584"/>
    </source>
</evidence>
<comment type="pathway">
    <text evidence="1 9 14">Porphyrin-containing compound metabolism; protoporphyrin-IX biosynthesis; 5-aminolevulinate from L-glutamyl-tRNA(Glu): step 1/2.</text>
</comment>
<evidence type="ECO:0000259" key="17">
    <source>
        <dbReference type="Pfam" id="PF05201"/>
    </source>
</evidence>
<evidence type="ECO:0000259" key="15">
    <source>
        <dbReference type="Pfam" id="PF00745"/>
    </source>
</evidence>
<dbReference type="PROSITE" id="PS00747">
    <property type="entry name" value="GLUTR"/>
    <property type="match status" value="1"/>
</dbReference>
<feature type="binding site" evidence="9 11">
    <location>
        <position position="103"/>
    </location>
    <ligand>
        <name>substrate</name>
    </ligand>
</feature>
<organism evidence="18 19">
    <name type="scientific">Kingella kingae</name>
    <dbReference type="NCBI Taxonomy" id="504"/>
    <lineage>
        <taxon>Bacteria</taxon>
        <taxon>Pseudomonadati</taxon>
        <taxon>Pseudomonadota</taxon>
        <taxon>Betaproteobacteria</taxon>
        <taxon>Neisseriales</taxon>
        <taxon>Neisseriaceae</taxon>
        <taxon>Kingella</taxon>
    </lineage>
</organism>
<proteinExistence type="inferred from homology"/>
<evidence type="ECO:0000313" key="19">
    <source>
        <dbReference type="Proteomes" id="UP000248598"/>
    </source>
</evidence>
<accession>A0AAX2J454</accession>
<dbReference type="NCBIfam" id="TIGR01035">
    <property type="entry name" value="hemA"/>
    <property type="match status" value="1"/>
</dbReference>
<evidence type="ECO:0000256" key="8">
    <source>
        <dbReference type="ARBA" id="ARBA00068659"/>
    </source>
</evidence>
<keyword evidence="5 9" id="KW-0560">Oxidoreductase</keyword>
<keyword evidence="6 9" id="KW-0627">Porphyrin biosynthesis</keyword>
<comment type="function">
    <text evidence="9">Catalyzes the NADPH-dependent reduction of glutamyl-tRNA(Glu) to glutamate 1-semialdehyde (GSA).</text>
</comment>
<feature type="binding site" evidence="9 11">
    <location>
        <begin position="108"/>
        <end position="110"/>
    </location>
    <ligand>
        <name>substrate</name>
    </ligand>
</feature>
<dbReference type="CDD" id="cd05213">
    <property type="entry name" value="NAD_bind_Glutamyl_tRNA_reduct"/>
    <property type="match status" value="1"/>
</dbReference>
<dbReference type="GO" id="GO:0008883">
    <property type="term" value="F:glutamyl-tRNA reductase activity"/>
    <property type="evidence" value="ECO:0007669"/>
    <property type="project" value="UniProtKB-UniRule"/>
</dbReference>
<dbReference type="InterPro" id="IPR006151">
    <property type="entry name" value="Shikm_DH/Glu-tRNA_Rdtase"/>
</dbReference>
<dbReference type="InterPro" id="IPR018214">
    <property type="entry name" value="GluRdtase_CS"/>
</dbReference>
<dbReference type="GO" id="GO:0050661">
    <property type="term" value="F:NADP binding"/>
    <property type="evidence" value="ECO:0007669"/>
    <property type="project" value="InterPro"/>
</dbReference>
<comment type="domain">
    <text evidence="9">Possesses an unusual extended V-shaped dimeric structure with each monomer consisting of three distinct domains arranged along a curved 'spinal' alpha-helix. The N-terminal catalytic domain specifically recognizes the glutamate moiety of the substrate. The second domain is the NADPH-binding domain, and the third C-terminal domain is responsible for dimerization.</text>
</comment>
<dbReference type="Proteomes" id="UP000248598">
    <property type="component" value="Chromosome 1"/>
</dbReference>
<dbReference type="AlphaFoldDB" id="A0AAX2J454"/>
<evidence type="ECO:0000256" key="5">
    <source>
        <dbReference type="ARBA" id="ARBA00023002"/>
    </source>
</evidence>
<dbReference type="SUPFAM" id="SSF69742">
    <property type="entry name" value="Glutamyl tRNA-reductase catalytic, N-terminal domain"/>
    <property type="match status" value="1"/>
</dbReference>
<feature type="active site" description="Nucleophile" evidence="9 10">
    <location>
        <position position="49"/>
    </location>
</feature>
<comment type="similarity">
    <text evidence="2 9 14">Belongs to the glutamyl-tRNA reductase family.</text>
</comment>
<dbReference type="FunFam" id="3.40.50.720:FF:000031">
    <property type="entry name" value="Glutamyl-tRNA reductase"/>
    <property type="match status" value="1"/>
</dbReference>
<evidence type="ECO:0000256" key="13">
    <source>
        <dbReference type="PIRSR" id="PIRSR000445-4"/>
    </source>
</evidence>
<name>A0AAX2J454_KINKI</name>
<evidence type="ECO:0000256" key="7">
    <source>
        <dbReference type="ARBA" id="ARBA00047464"/>
    </source>
</evidence>
<comment type="miscellaneous">
    <text evidence="9">During catalysis, the active site Cys acts as a nucleophile attacking the alpha-carbonyl group of tRNA-bound glutamate with the formation of a thioester intermediate between enzyme and glutamate, and the concomitant release of tRNA(Glu). The thioester intermediate is finally reduced by direct hydride transfer from NADPH, to form the product GSA.</text>
</comment>
<dbReference type="Pfam" id="PF01488">
    <property type="entry name" value="Shikimate_DH"/>
    <property type="match status" value="1"/>
</dbReference>
<feature type="site" description="Important for activity" evidence="9 13">
    <location>
        <position position="93"/>
    </location>
</feature>
<dbReference type="InterPro" id="IPR000343">
    <property type="entry name" value="4pyrrol_synth_GluRdtase"/>
</dbReference>
<dbReference type="RefSeq" id="WP_003785176.1">
    <property type="nucleotide sequence ID" value="NZ_CP045141.1"/>
</dbReference>
<comment type="catalytic activity">
    <reaction evidence="7 9 14">
        <text>(S)-4-amino-5-oxopentanoate + tRNA(Glu) + NADP(+) = L-glutamyl-tRNA(Glu) + NADPH + H(+)</text>
        <dbReference type="Rhea" id="RHEA:12344"/>
        <dbReference type="Rhea" id="RHEA-COMP:9663"/>
        <dbReference type="Rhea" id="RHEA-COMP:9680"/>
        <dbReference type="ChEBI" id="CHEBI:15378"/>
        <dbReference type="ChEBI" id="CHEBI:57501"/>
        <dbReference type="ChEBI" id="CHEBI:57783"/>
        <dbReference type="ChEBI" id="CHEBI:58349"/>
        <dbReference type="ChEBI" id="CHEBI:78442"/>
        <dbReference type="ChEBI" id="CHEBI:78520"/>
        <dbReference type="EC" id="1.2.1.70"/>
    </reaction>
</comment>
<protein>
    <recommendedName>
        <fullName evidence="8 9">Glutamyl-tRNA reductase</fullName>
        <shortName evidence="9">GluTR</shortName>
        <ecNumber evidence="3 9">1.2.1.70</ecNumber>
    </recommendedName>
</protein>
<evidence type="ECO:0000256" key="6">
    <source>
        <dbReference type="ARBA" id="ARBA00023244"/>
    </source>
</evidence>
<evidence type="ECO:0000313" key="18">
    <source>
        <dbReference type="EMBL" id="SQH24577.1"/>
    </source>
</evidence>
<dbReference type="InterPro" id="IPR036291">
    <property type="entry name" value="NAD(P)-bd_dom_sf"/>
</dbReference>
<evidence type="ECO:0000256" key="12">
    <source>
        <dbReference type="PIRSR" id="PIRSR000445-3"/>
    </source>
</evidence>
<dbReference type="InterPro" id="IPR015896">
    <property type="entry name" value="4pyrrol_synth_GluRdtase_dimer"/>
</dbReference>
<evidence type="ECO:0000256" key="10">
    <source>
        <dbReference type="PIRSR" id="PIRSR000445-1"/>
    </source>
</evidence>
<keyword evidence="4 9" id="KW-0521">NADP</keyword>